<dbReference type="EMBL" id="HACG01048058">
    <property type="protein sequence ID" value="CEK94923.1"/>
    <property type="molecule type" value="Transcribed_RNA"/>
</dbReference>
<feature type="non-terminal residue" evidence="1">
    <location>
        <position position="1"/>
    </location>
</feature>
<evidence type="ECO:0000313" key="3">
    <source>
        <dbReference type="EMBL" id="CEK94926.1"/>
    </source>
</evidence>
<sequence length="110" mass="12699">GRDPQFPLRVWNHHEASAERSPKTTNCCEGFHNSLNSIFHCSHPSIWLLLDGLERDLACHKLTLEKARVGQPEVKKKKYEALHQQVAHVVQGYAEEQDKLSFLRRMANLQ</sequence>
<proteinExistence type="predicted"/>
<reference evidence="1" key="1">
    <citation type="submission" date="2014-12" db="EMBL/GenBank/DDBJ databases">
        <title>Insight into the proteome of Arion vulgaris.</title>
        <authorList>
            <person name="Aradska J."/>
            <person name="Bulat T."/>
            <person name="Smidak R."/>
            <person name="Sarate P."/>
            <person name="Gangsoo J."/>
            <person name="Sialana F."/>
            <person name="Bilban M."/>
            <person name="Lubec G."/>
        </authorList>
    </citation>
    <scope>NUCLEOTIDE SEQUENCE</scope>
    <source>
        <tissue evidence="1">Skin</tissue>
    </source>
</reference>
<dbReference type="EMBL" id="HACG01048059">
    <property type="protein sequence ID" value="CEK94924.1"/>
    <property type="molecule type" value="Transcribed_RNA"/>
</dbReference>
<dbReference type="AlphaFoldDB" id="A0A0B7BPQ3"/>
<gene>
    <name evidence="1" type="primary">ORF204515</name>
    <name evidence="2" type="synonym">ORF204517</name>
    <name evidence="3" type="synonym">ORF204520</name>
</gene>
<name>A0A0B7BPQ3_9EUPU</name>
<protein>
    <submittedName>
        <fullName evidence="1">Uncharacterized protein</fullName>
    </submittedName>
</protein>
<evidence type="ECO:0000313" key="2">
    <source>
        <dbReference type="EMBL" id="CEK94924.1"/>
    </source>
</evidence>
<evidence type="ECO:0000313" key="1">
    <source>
        <dbReference type="EMBL" id="CEK94923.1"/>
    </source>
</evidence>
<dbReference type="EMBL" id="HACG01048061">
    <property type="protein sequence ID" value="CEK94926.1"/>
    <property type="molecule type" value="Transcribed_RNA"/>
</dbReference>
<organism evidence="1">
    <name type="scientific">Arion vulgaris</name>
    <dbReference type="NCBI Taxonomy" id="1028688"/>
    <lineage>
        <taxon>Eukaryota</taxon>
        <taxon>Metazoa</taxon>
        <taxon>Spiralia</taxon>
        <taxon>Lophotrochozoa</taxon>
        <taxon>Mollusca</taxon>
        <taxon>Gastropoda</taxon>
        <taxon>Heterobranchia</taxon>
        <taxon>Euthyneura</taxon>
        <taxon>Panpulmonata</taxon>
        <taxon>Eupulmonata</taxon>
        <taxon>Stylommatophora</taxon>
        <taxon>Helicina</taxon>
        <taxon>Arionoidea</taxon>
        <taxon>Arionidae</taxon>
        <taxon>Arion</taxon>
    </lineage>
</organism>
<accession>A0A0B7BPQ3</accession>